<keyword evidence="10" id="KW-1185">Reference proteome</keyword>
<feature type="domain" description="YetF C-terminal" evidence="8">
    <location>
        <begin position="91"/>
        <end position="222"/>
    </location>
</feature>
<sequence length="241" mass="26832">MVEFWNGAEDLPIYGYLIRAAVVYVYIFTIIKILGQRSMVSFHPIDFIFAVIIGDIVGEPLSTGDLPLGGPLAAASLIVALHLSLTFLALKNVKVRRVVEAEPIVIINKGEILVDQMRKAKLTVEALLMDLRLNQAHDITEVDYAILEPNGQISVIKKSKYDALTPSDLDQNPTEKGYPSVLILEGEVNHSNLTKLGHNMAWLEEIVHQHGYESIQEVFLLTADERSDKVYVSGRTVKRVV</sequence>
<dbReference type="Pfam" id="PF04239">
    <property type="entry name" value="DUF421"/>
    <property type="match status" value="1"/>
</dbReference>
<feature type="transmembrane region" description="Helical" evidence="7">
    <location>
        <begin position="41"/>
        <end position="58"/>
    </location>
</feature>
<dbReference type="EMBL" id="JAOTPO010000025">
    <property type="protein sequence ID" value="MDE5416027.1"/>
    <property type="molecule type" value="Genomic_DNA"/>
</dbReference>
<keyword evidence="4 7" id="KW-0812">Transmembrane</keyword>
<organism evidence="9 10">
    <name type="scientific">Alkalihalobacterium chitinilyticum</name>
    <dbReference type="NCBI Taxonomy" id="2980103"/>
    <lineage>
        <taxon>Bacteria</taxon>
        <taxon>Bacillati</taxon>
        <taxon>Bacillota</taxon>
        <taxon>Bacilli</taxon>
        <taxon>Bacillales</taxon>
        <taxon>Bacillaceae</taxon>
        <taxon>Alkalihalobacterium</taxon>
    </lineage>
</organism>
<evidence type="ECO:0000313" key="10">
    <source>
        <dbReference type="Proteomes" id="UP001148125"/>
    </source>
</evidence>
<gene>
    <name evidence="9" type="ORF">N7Z68_22115</name>
</gene>
<comment type="similarity">
    <text evidence="2">Belongs to the UPF0702 family.</text>
</comment>
<name>A0ABT5VL51_9BACI</name>
<evidence type="ECO:0000256" key="6">
    <source>
        <dbReference type="ARBA" id="ARBA00023136"/>
    </source>
</evidence>
<protein>
    <submittedName>
        <fullName evidence="9">DUF421 domain-containing protein</fullName>
    </submittedName>
</protein>
<reference evidence="9" key="1">
    <citation type="submission" date="2024-05" db="EMBL/GenBank/DDBJ databases">
        <title>Alkalihalobacillus sp. strain MEB203 novel alkaliphilic bacterium from Lonar Lake, India.</title>
        <authorList>
            <person name="Joshi A."/>
            <person name="Thite S."/>
            <person name="Mengade P."/>
        </authorList>
    </citation>
    <scope>NUCLEOTIDE SEQUENCE</scope>
    <source>
        <strain evidence="9">MEB 203</strain>
    </source>
</reference>
<dbReference type="InterPro" id="IPR007353">
    <property type="entry name" value="DUF421"/>
</dbReference>
<dbReference type="PANTHER" id="PTHR34582:SF6">
    <property type="entry name" value="UPF0702 TRANSMEMBRANE PROTEIN YCAP"/>
    <property type="match status" value="1"/>
</dbReference>
<evidence type="ECO:0000256" key="5">
    <source>
        <dbReference type="ARBA" id="ARBA00022989"/>
    </source>
</evidence>
<feature type="transmembrane region" description="Helical" evidence="7">
    <location>
        <begin position="70"/>
        <end position="90"/>
    </location>
</feature>
<dbReference type="PANTHER" id="PTHR34582">
    <property type="entry name" value="UPF0702 TRANSMEMBRANE PROTEIN YCAP"/>
    <property type="match status" value="1"/>
</dbReference>
<evidence type="ECO:0000256" key="2">
    <source>
        <dbReference type="ARBA" id="ARBA00006448"/>
    </source>
</evidence>
<keyword evidence="3" id="KW-1003">Cell membrane</keyword>
<feature type="transmembrane region" description="Helical" evidence="7">
    <location>
        <begin position="13"/>
        <end position="34"/>
    </location>
</feature>
<keyword evidence="5 7" id="KW-1133">Transmembrane helix</keyword>
<evidence type="ECO:0000256" key="1">
    <source>
        <dbReference type="ARBA" id="ARBA00004651"/>
    </source>
</evidence>
<proteinExistence type="inferred from homology"/>
<evidence type="ECO:0000256" key="4">
    <source>
        <dbReference type="ARBA" id="ARBA00022692"/>
    </source>
</evidence>
<comment type="caution">
    <text evidence="9">The sequence shown here is derived from an EMBL/GenBank/DDBJ whole genome shotgun (WGS) entry which is preliminary data.</text>
</comment>
<dbReference type="InterPro" id="IPR023090">
    <property type="entry name" value="UPF0702_alpha/beta_dom_sf"/>
</dbReference>
<accession>A0ABT5VL51</accession>
<evidence type="ECO:0000259" key="8">
    <source>
        <dbReference type="Pfam" id="PF04239"/>
    </source>
</evidence>
<evidence type="ECO:0000256" key="3">
    <source>
        <dbReference type="ARBA" id="ARBA00022475"/>
    </source>
</evidence>
<keyword evidence="6 7" id="KW-0472">Membrane</keyword>
<evidence type="ECO:0000256" key="7">
    <source>
        <dbReference type="SAM" id="Phobius"/>
    </source>
</evidence>
<evidence type="ECO:0000313" key="9">
    <source>
        <dbReference type="EMBL" id="MDE5416027.1"/>
    </source>
</evidence>
<comment type="subcellular location">
    <subcellularLocation>
        <location evidence="1">Cell membrane</location>
        <topology evidence="1">Multi-pass membrane protein</topology>
    </subcellularLocation>
</comment>
<dbReference type="Proteomes" id="UP001148125">
    <property type="component" value="Unassembled WGS sequence"/>
</dbReference>
<dbReference type="Gene3D" id="3.30.240.20">
    <property type="entry name" value="bsu07140 like domains"/>
    <property type="match status" value="2"/>
</dbReference>